<name>A0ABU4GWN8_9MICO</name>
<dbReference type="EMBL" id="JAWQEV010000001">
    <property type="protein sequence ID" value="MDW4571483.1"/>
    <property type="molecule type" value="Genomic_DNA"/>
</dbReference>
<dbReference type="RefSeq" id="WP_318352021.1">
    <property type="nucleotide sequence ID" value="NZ_JAWQEV010000001.1"/>
</dbReference>
<keyword evidence="1" id="KW-0812">Transmembrane</keyword>
<comment type="caution">
    <text evidence="2">The sequence shown here is derived from an EMBL/GenBank/DDBJ whole genome shotgun (WGS) entry which is preliminary data.</text>
</comment>
<feature type="transmembrane region" description="Helical" evidence="1">
    <location>
        <begin position="71"/>
        <end position="94"/>
    </location>
</feature>
<keyword evidence="1" id="KW-1133">Transmembrane helix</keyword>
<keyword evidence="3" id="KW-1185">Reference proteome</keyword>
<sequence length="96" mass="9689">MAVPELAPRRTFGGIVAVWVLAALIAVAIGFFTGPDARAAWLGVGLGGCLFTAFAIQLWSGRSQGFTERVAASVLGAALVMGVISLGFGLASLVPG</sequence>
<evidence type="ECO:0000256" key="1">
    <source>
        <dbReference type="SAM" id="Phobius"/>
    </source>
</evidence>
<gene>
    <name evidence="2" type="ORF">R8Z58_01680</name>
</gene>
<dbReference type="Proteomes" id="UP001283109">
    <property type="component" value="Unassembled WGS sequence"/>
</dbReference>
<accession>A0ABU4GWN8</accession>
<protein>
    <submittedName>
        <fullName evidence="2">Uncharacterized protein</fullName>
    </submittedName>
</protein>
<feature type="transmembrane region" description="Helical" evidence="1">
    <location>
        <begin position="39"/>
        <end position="59"/>
    </location>
</feature>
<evidence type="ECO:0000313" key="3">
    <source>
        <dbReference type="Proteomes" id="UP001283109"/>
    </source>
</evidence>
<feature type="transmembrane region" description="Helical" evidence="1">
    <location>
        <begin position="12"/>
        <end position="33"/>
    </location>
</feature>
<evidence type="ECO:0000313" key="2">
    <source>
        <dbReference type="EMBL" id="MDW4571483.1"/>
    </source>
</evidence>
<organism evidence="2 3">
    <name type="scientific">Microbacterium arthrosphaerae</name>
    <dbReference type="NCBI Taxonomy" id="792652"/>
    <lineage>
        <taxon>Bacteria</taxon>
        <taxon>Bacillati</taxon>
        <taxon>Actinomycetota</taxon>
        <taxon>Actinomycetes</taxon>
        <taxon>Micrococcales</taxon>
        <taxon>Microbacteriaceae</taxon>
        <taxon>Microbacterium</taxon>
    </lineage>
</organism>
<reference evidence="2 3" key="1">
    <citation type="submission" date="2023-11" db="EMBL/GenBank/DDBJ databases">
        <title>Draft genome sequence of Microbacterium arthrosphaerae JCM 30492.</title>
        <authorList>
            <person name="Zhang G."/>
            <person name="Ding Y."/>
        </authorList>
    </citation>
    <scope>NUCLEOTIDE SEQUENCE [LARGE SCALE GENOMIC DNA]</scope>
    <source>
        <strain evidence="2 3">JCM 30492</strain>
    </source>
</reference>
<proteinExistence type="predicted"/>
<keyword evidence="1" id="KW-0472">Membrane</keyword>